<keyword evidence="2" id="KW-1185">Reference proteome</keyword>
<dbReference type="EMBL" id="KV419403">
    <property type="protein sequence ID" value="KZS94889.1"/>
    <property type="molecule type" value="Genomic_DNA"/>
</dbReference>
<name>A0A164WAN5_9AGAM</name>
<accession>A0A164WAN5</accession>
<gene>
    <name evidence="1" type="ORF">SISNIDRAFT_453048</name>
</gene>
<dbReference type="Proteomes" id="UP000076722">
    <property type="component" value="Unassembled WGS sequence"/>
</dbReference>
<evidence type="ECO:0000313" key="2">
    <source>
        <dbReference type="Proteomes" id="UP000076722"/>
    </source>
</evidence>
<reference evidence="1 2" key="1">
    <citation type="journal article" date="2016" name="Mol. Biol. Evol.">
        <title>Comparative Genomics of Early-Diverging Mushroom-Forming Fungi Provides Insights into the Origins of Lignocellulose Decay Capabilities.</title>
        <authorList>
            <person name="Nagy L.G."/>
            <person name="Riley R."/>
            <person name="Tritt A."/>
            <person name="Adam C."/>
            <person name="Daum C."/>
            <person name="Floudas D."/>
            <person name="Sun H."/>
            <person name="Yadav J.S."/>
            <person name="Pangilinan J."/>
            <person name="Larsson K.H."/>
            <person name="Matsuura K."/>
            <person name="Barry K."/>
            <person name="Labutti K."/>
            <person name="Kuo R."/>
            <person name="Ohm R.A."/>
            <person name="Bhattacharya S.S."/>
            <person name="Shirouzu T."/>
            <person name="Yoshinaga Y."/>
            <person name="Martin F.M."/>
            <person name="Grigoriev I.V."/>
            <person name="Hibbett D.S."/>
        </authorList>
    </citation>
    <scope>NUCLEOTIDE SEQUENCE [LARGE SCALE GENOMIC DNA]</scope>
    <source>
        <strain evidence="1 2">HHB9708</strain>
    </source>
</reference>
<organism evidence="1 2">
    <name type="scientific">Sistotremastrum niveocremeum HHB9708</name>
    <dbReference type="NCBI Taxonomy" id="1314777"/>
    <lineage>
        <taxon>Eukaryota</taxon>
        <taxon>Fungi</taxon>
        <taxon>Dikarya</taxon>
        <taxon>Basidiomycota</taxon>
        <taxon>Agaricomycotina</taxon>
        <taxon>Agaricomycetes</taxon>
        <taxon>Sistotremastrales</taxon>
        <taxon>Sistotremastraceae</taxon>
        <taxon>Sertulicium</taxon>
        <taxon>Sertulicium niveocremeum</taxon>
    </lineage>
</organism>
<dbReference type="AlphaFoldDB" id="A0A164WAN5"/>
<protein>
    <submittedName>
        <fullName evidence="1">Uncharacterized protein</fullName>
    </submittedName>
</protein>
<proteinExistence type="predicted"/>
<evidence type="ECO:0000313" key="1">
    <source>
        <dbReference type="EMBL" id="KZS94889.1"/>
    </source>
</evidence>
<sequence length="165" mass="18689">MSYAATRRCHLIYMGGISLATSSRPNFAFQAFDLCRSALYAPISDSGTDFDEDFETRVCCRAVSFPVDRHARFPDNVLHVSHDAHQNDISSSCSHLHRTRDCYDYFRQTSGEFDRCRIPAMPTGMTACLKRLQALGRRCHDIYAPLDYSIRSIASTLLSSSSHMY</sequence>